<organism evidence="2 3">
    <name type="scientific">Candidatus Magnetaquiglobus chichijimensis</name>
    <dbReference type="NCBI Taxonomy" id="3141448"/>
    <lineage>
        <taxon>Bacteria</taxon>
        <taxon>Pseudomonadati</taxon>
        <taxon>Pseudomonadota</taxon>
        <taxon>Magnetococcia</taxon>
        <taxon>Magnetococcales</taxon>
        <taxon>Candidatus Magnetaquicoccaceae</taxon>
        <taxon>Candidatus Magnetaquiglobus</taxon>
    </lineage>
</organism>
<proteinExistence type="predicted"/>
<reference evidence="2 3" key="1">
    <citation type="submission" date="2024-09" db="EMBL/GenBank/DDBJ databases">
        <title>Draft genome sequence of Candidatus Magnetaquicoccaceae bacterium FCR-1.</title>
        <authorList>
            <person name="Shimoshige H."/>
            <person name="Shimamura S."/>
            <person name="Taoka A."/>
            <person name="Kobayashi H."/>
            <person name="Maekawa T."/>
        </authorList>
    </citation>
    <scope>NUCLEOTIDE SEQUENCE [LARGE SCALE GENOMIC DNA]</scope>
    <source>
        <strain evidence="2 3">FCR-1</strain>
    </source>
</reference>
<sequence length="1538" mass="174385">MKPLSSIIPFRGCCGHGDLAVAYASGGHEALTSMAKLLGFIAEPRKETVSFFPPVPVLIEEPLESTHSESTPYRVLDLPPFWLWRLVEYKALPSLEKPAPTSHEVTVMEEEEFLDPATQQPQAPRLWEWSKLATRMRTLFTHNEAGQELDVERTVRRLVRGHPLKRLPMRQRRRWGHGIQLILDRAERLIPYQDDLDDAALRLASHFTEQQVSWALLRDGRDEPMLVDDRSEEYYSRYRYPPTGTLVAVLGDMGALSSDPVTEGATWERMGRNLRSKGCHPVALLPIAATRQIPALLPSWTLLFLDRSTNAVSPSSDERQACVERLLTCLAPAVRIEPGLLREIRILLGLEAGVEADVWSHPTMIGRSRVAGTLDPKESKRLLAAFESLSRTDPGLSAQVIETIRHWHAHLPPEVRDEELLRLNPEQLPPLLRERALPLARRRIAGLVKQVATSESAQAWVRRNHARATPSLYRHQDQTLLASQSHMLKIAFAGNLELLQLPPGADLRLLPRTSETPGTLFLIQHGDSLQISRKAAPDYALYGSLHTHHGVVQIQEVEKQSLQPNRNPAFWKSGTPPSWADAWGWDPYGAWVEFVVNDVRQRMRWAPPGSFMMGSPESEPERDDNEGPQHEVTFRSGFWLCDTACTQEMWQAVMGDNPSHFNSPKRPVEQVNFKDVQEFIKKIEMILPGIQLGLPSESQWEYACRAGTTSPFSVGSIISIDMCNYKPGYAISKDLDIYYGLNTYDNHPMDSIDINSDITLWKEQTIPVATFPPNSWGHFDMHGNVWEWCQDTGHGNYQDAPTDGTAWDEEAISFKRVLRGGSWMCRARSIRSAYRRWFDPSAHVNDIGFRCARVQRTLSDGYENAEPVSTKPISLEKQESVWKATNWVATIDLRQSSDQASIPLPQGNHFQIESDCEILTFGQMVKPTWADAIGRDRFGVWAEFEIGCVRQQMRWIPPGRFLMGSPKDEAGRSANEGPQHEVTLQKGFWMFDTPCTQALWQEVMGGNPSKFKSPDRPVERVSFNDIKIFLKQIEKRRSGLGLVLPSEAQWEYACRAGSSMAIYFEDNNYIEDSHPAALDAIAWLRANSDQNFDLKSSDIDDPRPNPDSWLQEDDWLREFESEVQHWMDGLRSGTHRVKQKEPNSWGLYDMLGNVHETCQDVWYDSYDEAPTDGSAWEGKHAGSHNIRGCPARGGSWEDASEYVRSASRYWSSAGNSCENLGFRCVLLEPDSYGAIMIDRTRHPLIDGSSPRWASGWGQDSFGVFAEFTIGKVTQRMRWIPPGCFMMGSPEDEPGRFSDEGPQHEVTLHSGFWLADTPCTQELWEVVMGTNPSQFKSPKRPVEQVTFGKVQTFLQKIKFMRPGLILTLPSEAQWEYACRADSTTAIYTGKLEIRGENNAPDLDLIAWYGGNSGKDFNLSEGADISDLKEKQYPNPKAGTHEVRMKKPNNWGLYDMLGNVSEWCLDHNHGSYHGAPTNGEAWLNQNEVWSEQQHEEKRMLRGAAWRALPNMVRSACRFSRHTWYKMNSLGFRVAIMPSDN</sequence>
<comment type="caution">
    <text evidence="2">The sequence shown here is derived from an EMBL/GenBank/DDBJ whole genome shotgun (WGS) entry which is preliminary data.</text>
</comment>
<dbReference type="Pfam" id="PF03781">
    <property type="entry name" value="FGE-sulfatase"/>
    <property type="match status" value="3"/>
</dbReference>
<dbReference type="EC" id="1.14.99.50" evidence="2"/>
<evidence type="ECO:0000259" key="1">
    <source>
        <dbReference type="Pfam" id="PF03781"/>
    </source>
</evidence>
<protein>
    <submittedName>
        <fullName evidence="2">Hercynine oxygenase</fullName>
        <ecNumber evidence="2">1.14.99.50</ecNumber>
    </submittedName>
</protein>
<dbReference type="Proteomes" id="UP001628193">
    <property type="component" value="Unassembled WGS sequence"/>
</dbReference>
<dbReference type="PANTHER" id="PTHR23150">
    <property type="entry name" value="SULFATASE MODIFYING FACTOR 1, 2"/>
    <property type="match status" value="1"/>
</dbReference>
<keyword evidence="3" id="KW-1185">Reference proteome</keyword>
<gene>
    <name evidence="2" type="primary">egtB_9</name>
    <name evidence="2" type="ORF">SIID45300_02264</name>
</gene>
<dbReference type="InterPro" id="IPR042095">
    <property type="entry name" value="SUMF_sf"/>
</dbReference>
<dbReference type="InterPro" id="IPR016187">
    <property type="entry name" value="CTDL_fold"/>
</dbReference>
<dbReference type="GO" id="GO:0044875">
    <property type="term" value="F:gamma-glutamyl hercynylcysteine sulfoxide synthase activity"/>
    <property type="evidence" value="ECO:0007669"/>
    <property type="project" value="UniProtKB-EC"/>
</dbReference>
<feature type="domain" description="Sulfatase-modifying factor enzyme-like" evidence="1">
    <location>
        <begin position="952"/>
        <end position="1225"/>
    </location>
</feature>
<dbReference type="EMBL" id="BAAFGK010000004">
    <property type="protein sequence ID" value="GAB0057930.1"/>
    <property type="molecule type" value="Genomic_DNA"/>
</dbReference>
<feature type="domain" description="Sulfatase-modifying factor enzyme-like" evidence="1">
    <location>
        <begin position="1275"/>
        <end position="1532"/>
    </location>
</feature>
<dbReference type="InterPro" id="IPR005532">
    <property type="entry name" value="SUMF_dom"/>
</dbReference>
<evidence type="ECO:0000313" key="3">
    <source>
        <dbReference type="Proteomes" id="UP001628193"/>
    </source>
</evidence>
<name>A0ABQ0CAL1_9PROT</name>
<dbReference type="Gene3D" id="3.90.1580.10">
    <property type="entry name" value="paralog of FGE (formylglycine-generating enzyme)"/>
    <property type="match status" value="3"/>
</dbReference>
<keyword evidence="2" id="KW-0560">Oxidoreductase</keyword>
<dbReference type="SUPFAM" id="SSF56436">
    <property type="entry name" value="C-type lectin-like"/>
    <property type="match status" value="3"/>
</dbReference>
<dbReference type="RefSeq" id="WP_420905615.1">
    <property type="nucleotide sequence ID" value="NZ_BAAFGK010000004.1"/>
</dbReference>
<dbReference type="PANTHER" id="PTHR23150:SF19">
    <property type="entry name" value="FORMYLGLYCINE-GENERATING ENZYME"/>
    <property type="match status" value="1"/>
</dbReference>
<accession>A0ABQ0CAL1</accession>
<evidence type="ECO:0000313" key="2">
    <source>
        <dbReference type="EMBL" id="GAB0057930.1"/>
    </source>
</evidence>
<feature type="domain" description="Sulfatase-modifying factor enzyme-like" evidence="1">
    <location>
        <begin position="603"/>
        <end position="853"/>
    </location>
</feature>
<dbReference type="InterPro" id="IPR051043">
    <property type="entry name" value="Sulfatase_Mod_Factor_Kinase"/>
</dbReference>